<dbReference type="PROSITE" id="PS51273">
    <property type="entry name" value="GATASE_TYPE_1"/>
    <property type="match status" value="1"/>
</dbReference>
<dbReference type="PANTHER" id="PTHR42695">
    <property type="entry name" value="GLUTAMINE AMIDOTRANSFERASE YLR126C-RELATED"/>
    <property type="match status" value="1"/>
</dbReference>
<comment type="caution">
    <text evidence="2">The sequence shown here is derived from an EMBL/GenBank/DDBJ whole genome shotgun (WGS) entry which is preliminary data.</text>
</comment>
<dbReference type="GO" id="GO:0005829">
    <property type="term" value="C:cytosol"/>
    <property type="evidence" value="ECO:0007669"/>
    <property type="project" value="TreeGrafter"/>
</dbReference>
<dbReference type="PANTHER" id="PTHR42695:SF5">
    <property type="entry name" value="GLUTAMINE AMIDOTRANSFERASE YLR126C-RELATED"/>
    <property type="match status" value="1"/>
</dbReference>
<organism evidence="2 3">
    <name type="scientific">Beauveria bassiana</name>
    <name type="common">White muscardine disease fungus</name>
    <name type="synonym">Tritirachium shiotae</name>
    <dbReference type="NCBI Taxonomy" id="176275"/>
    <lineage>
        <taxon>Eukaryota</taxon>
        <taxon>Fungi</taxon>
        <taxon>Dikarya</taxon>
        <taxon>Ascomycota</taxon>
        <taxon>Pezizomycotina</taxon>
        <taxon>Sordariomycetes</taxon>
        <taxon>Hypocreomycetidae</taxon>
        <taxon>Hypocreales</taxon>
        <taxon>Cordycipitaceae</taxon>
        <taxon>Beauveria</taxon>
    </lineage>
</organism>
<dbReference type="OMA" id="VERNAKW"/>
<keyword evidence="2" id="KW-0808">Transferase</keyword>
<dbReference type="Pfam" id="PF00117">
    <property type="entry name" value="GATase"/>
    <property type="match status" value="1"/>
</dbReference>
<dbReference type="InterPro" id="IPR017926">
    <property type="entry name" value="GATASE"/>
</dbReference>
<dbReference type="InterPro" id="IPR029062">
    <property type="entry name" value="Class_I_gatase-like"/>
</dbReference>
<dbReference type="AlphaFoldDB" id="A0A2N6N9J1"/>
<dbReference type="Gene3D" id="3.40.50.880">
    <property type="match status" value="1"/>
</dbReference>
<dbReference type="GO" id="GO:0016740">
    <property type="term" value="F:transferase activity"/>
    <property type="evidence" value="ECO:0007669"/>
    <property type="project" value="UniProtKB-KW"/>
</dbReference>
<feature type="domain" description="Glutamine amidotransferase" evidence="1">
    <location>
        <begin position="20"/>
        <end position="171"/>
    </location>
</feature>
<dbReference type="InterPro" id="IPR044992">
    <property type="entry name" value="ChyE-like"/>
</dbReference>
<sequence length="222" mass="24354">MFRDLLAEGMRGLPGADAQTELVVTKWDVVSAHVYPVFEDFDGLMISGSKHTAFENKPWIVALIDYLSDFFKNSRKPVVGICFGHQIIARALGGRVEVSPGGWENSVTRIDLNATGQQFFGVPSITHRDAVTVLPPGVDSIGGSARCGVHGMYRPGRILSFQGHPEFDEETMTLILKGRYSIGVFSEDMYRDGMSRVAWPHCGKMLATKVCGFLLDAKRAAS</sequence>
<dbReference type="CDD" id="cd01741">
    <property type="entry name" value="GATase1_1"/>
    <property type="match status" value="1"/>
</dbReference>
<accession>A0A2N6N9J1</accession>
<evidence type="ECO:0000313" key="3">
    <source>
        <dbReference type="Proteomes" id="UP000235728"/>
    </source>
</evidence>
<gene>
    <name evidence="2" type="ORF">BM221_010083</name>
</gene>
<dbReference type="Proteomes" id="UP000235728">
    <property type="component" value="Unassembled WGS sequence"/>
</dbReference>
<dbReference type="EMBL" id="MRVG01000015">
    <property type="protein sequence ID" value="PMB63921.1"/>
    <property type="molecule type" value="Genomic_DNA"/>
</dbReference>
<proteinExistence type="predicted"/>
<name>A0A2N6N9J1_BEABA</name>
<reference evidence="2 3" key="1">
    <citation type="journal article" date="2016" name="Appl. Microbiol. Biotechnol.">
        <title>Characterization of T-DNA insertion mutants with decreased virulence in the entomopathogenic fungus Beauveria bassiana JEF-007.</title>
        <authorList>
            <person name="Kim S."/>
            <person name="Lee S.J."/>
            <person name="Nai Y.S."/>
            <person name="Yu J.S."/>
            <person name="Lee M.R."/>
            <person name="Yang Y.T."/>
            <person name="Kim J.S."/>
        </authorList>
    </citation>
    <scope>NUCLEOTIDE SEQUENCE [LARGE SCALE GENOMIC DNA]</scope>
    <source>
        <strain evidence="2 3">JEF-007</strain>
    </source>
</reference>
<dbReference type="GO" id="GO:0005634">
    <property type="term" value="C:nucleus"/>
    <property type="evidence" value="ECO:0007669"/>
    <property type="project" value="TreeGrafter"/>
</dbReference>
<keyword evidence="2" id="KW-0315">Glutamine amidotransferase</keyword>
<evidence type="ECO:0000259" key="1">
    <source>
        <dbReference type="Pfam" id="PF00117"/>
    </source>
</evidence>
<evidence type="ECO:0000313" key="2">
    <source>
        <dbReference type="EMBL" id="PMB63921.1"/>
    </source>
</evidence>
<protein>
    <submittedName>
        <fullName evidence="2">Putative glutamine amidotransferase-like protein C13C5.04</fullName>
    </submittedName>
</protein>
<dbReference type="SUPFAM" id="SSF52317">
    <property type="entry name" value="Class I glutamine amidotransferase-like"/>
    <property type="match status" value="1"/>
</dbReference>